<evidence type="ECO:0000313" key="2">
    <source>
        <dbReference type="Proteomes" id="UP000271291"/>
    </source>
</evidence>
<sequence>MKRSSRARAAATMSVGALSLALITGCGGDTDAKDTKNTADKPSAPAATAKALGAAELEKLIVGKADLKGYDVKPAGAAQQIVPSKDALTVKDAACEPLAYVLTGFAPGDESAYVNRVATQAAPTSAPSAGSDEDLDAAMDLLGSTITIVSLSSYDGDGAQRTMKAVKDAVTTSCASGFTLSAKGQETQRFTKVTAGKSTGSGDESIAYTVNGKTDEGETQVNAEVVRHGSTVATYYSLNLAALSGKKADISIPAEIVTAQEAKLK</sequence>
<reference evidence="1 2" key="1">
    <citation type="submission" date="2018-12" db="EMBL/GenBank/DDBJ databases">
        <title>Streptomyces griseoviridis F1-27 complete genome.</title>
        <authorList>
            <person name="Mariita R.M."/>
            <person name="Sello J.K."/>
        </authorList>
    </citation>
    <scope>NUCLEOTIDE SEQUENCE [LARGE SCALE GENOMIC DNA]</scope>
    <source>
        <strain evidence="1 2">F1-27</strain>
    </source>
</reference>
<dbReference type="PROSITE" id="PS51257">
    <property type="entry name" value="PROKAR_LIPOPROTEIN"/>
    <property type="match status" value="1"/>
</dbReference>
<proteinExistence type="predicted"/>
<dbReference type="Proteomes" id="UP000271291">
    <property type="component" value="Chromosome"/>
</dbReference>
<dbReference type="RefSeq" id="WP_127178268.1">
    <property type="nucleotide sequence ID" value="NZ_CP029078.1"/>
</dbReference>
<evidence type="ECO:0008006" key="3">
    <source>
        <dbReference type="Google" id="ProtNLM"/>
    </source>
</evidence>
<accession>A0A3S9ZCH7</accession>
<name>A0A3S9ZCH7_STRGD</name>
<protein>
    <recommendedName>
        <fullName evidence="3">Lipoprotein</fullName>
    </recommendedName>
</protein>
<gene>
    <name evidence="1" type="ORF">ELQ87_14630</name>
</gene>
<dbReference type="KEGG" id="sgd:ELQ87_14630"/>
<dbReference type="EMBL" id="CP034687">
    <property type="protein sequence ID" value="AZS85395.1"/>
    <property type="molecule type" value="Genomic_DNA"/>
</dbReference>
<dbReference type="AlphaFoldDB" id="A0A3S9ZCH7"/>
<organism evidence="1 2">
    <name type="scientific">Streptomyces griseoviridis</name>
    <dbReference type="NCBI Taxonomy" id="45398"/>
    <lineage>
        <taxon>Bacteria</taxon>
        <taxon>Bacillati</taxon>
        <taxon>Actinomycetota</taxon>
        <taxon>Actinomycetes</taxon>
        <taxon>Kitasatosporales</taxon>
        <taxon>Streptomycetaceae</taxon>
        <taxon>Streptomyces</taxon>
    </lineage>
</organism>
<evidence type="ECO:0000313" key="1">
    <source>
        <dbReference type="EMBL" id="AZS85395.1"/>
    </source>
</evidence>
<dbReference type="OrthoDB" id="4155588at2"/>